<organism evidence="2 3">
    <name type="scientific">Metallosphaera tengchongensis</name>
    <dbReference type="NCBI Taxonomy" id="1532350"/>
    <lineage>
        <taxon>Archaea</taxon>
        <taxon>Thermoproteota</taxon>
        <taxon>Thermoprotei</taxon>
        <taxon>Sulfolobales</taxon>
        <taxon>Sulfolobaceae</taxon>
        <taxon>Metallosphaera</taxon>
    </lineage>
</organism>
<dbReference type="InterPro" id="IPR011604">
    <property type="entry name" value="PDDEXK-like_dom_sf"/>
</dbReference>
<dbReference type="Gene3D" id="3.90.320.10">
    <property type="match status" value="1"/>
</dbReference>
<dbReference type="PIRSF" id="PIRSF009226">
    <property type="entry name" value="UCP009226"/>
    <property type="match status" value="1"/>
</dbReference>
<dbReference type="NCBIfam" id="TIGR01896">
    <property type="entry name" value="cas_AF1879"/>
    <property type="match status" value="1"/>
</dbReference>
<dbReference type="Proteomes" id="UP000509301">
    <property type="component" value="Chromosome"/>
</dbReference>
<dbReference type="OrthoDB" id="19284at2157"/>
<protein>
    <submittedName>
        <fullName evidence="2">Type I-A CRISPR-associated protein Cas4/Csa1</fullName>
    </submittedName>
</protein>
<dbReference type="AlphaFoldDB" id="A0A6N0NZE0"/>
<dbReference type="GeneID" id="55642341"/>
<dbReference type="RefSeq" id="WP_174632030.1">
    <property type="nucleotide sequence ID" value="NZ_CP049074.1"/>
</dbReference>
<evidence type="ECO:0000313" key="2">
    <source>
        <dbReference type="EMBL" id="QKR00728.1"/>
    </source>
</evidence>
<accession>A0A6N0NZE0</accession>
<dbReference type="InterPro" id="IPR009260">
    <property type="entry name" value="CRISPR-ass_Csa1"/>
</dbReference>
<reference evidence="2 3" key="1">
    <citation type="submission" date="2020-02" db="EMBL/GenBank/DDBJ databases">
        <title>Comparative genome analysis reveals the metabolism and evolution of the thermophilic archaeal genus Metallosphaera.</title>
        <authorList>
            <person name="Jiang C."/>
        </authorList>
    </citation>
    <scope>NUCLEOTIDE SEQUENCE [LARGE SCALE GENOMIC DNA]</scope>
    <source>
        <strain evidence="2 3">Ric-A</strain>
    </source>
</reference>
<evidence type="ECO:0000313" key="3">
    <source>
        <dbReference type="Proteomes" id="UP000509301"/>
    </source>
</evidence>
<gene>
    <name evidence="2" type="primary">cas4a</name>
    <name evidence="2" type="ORF">GWK48_10320</name>
</gene>
<comment type="cofactor">
    <cofactor evidence="1">
        <name>Mn(2+)</name>
        <dbReference type="ChEBI" id="CHEBI:29035"/>
    </cofactor>
</comment>
<sequence>MRSQITRQLRRLHSYRASDPVDEDLRGWNYHTPPVKPRSYLSLSIGDVAYRYCETKRDVYLRKVIKVKGEQTPLLSLGQQVHEIIASSSRDISRLLAQGLPPYEVLEVVGRRRYGNCSSPYCEKVKKAFSFFLLSDASDSSEFIPMISEFRVDGSPLGLSRWLSADAVAQLSMVVEIKVGNPQDFHRLALSGYALALESALELPIDFGALIYVNGLNNRFPDIRTEVYYISTDLRKEFLDARDEVIEMVIEEKDPGLSSSCSTGCPFYSYCKK</sequence>
<proteinExistence type="predicted"/>
<dbReference type="Pfam" id="PF06023">
    <property type="entry name" value="Csa1"/>
    <property type="match status" value="1"/>
</dbReference>
<dbReference type="KEGG" id="mten:GWK48_10320"/>
<dbReference type="EMBL" id="CP049074">
    <property type="protein sequence ID" value="QKR00728.1"/>
    <property type="molecule type" value="Genomic_DNA"/>
</dbReference>
<evidence type="ECO:0000256" key="1">
    <source>
        <dbReference type="ARBA" id="ARBA00001936"/>
    </source>
</evidence>
<name>A0A6N0NZE0_9CREN</name>
<keyword evidence="3" id="KW-1185">Reference proteome</keyword>